<feature type="region of interest" description="Disordered" evidence="1">
    <location>
        <begin position="65"/>
        <end position="92"/>
    </location>
</feature>
<feature type="transmembrane region" description="Helical" evidence="2">
    <location>
        <begin position="1163"/>
        <end position="1182"/>
    </location>
</feature>
<proteinExistence type="predicted"/>
<evidence type="ECO:0000313" key="3">
    <source>
        <dbReference type="EMBL" id="CEI65511.1"/>
    </source>
</evidence>
<keyword evidence="2" id="KW-0472">Membrane</keyword>
<feature type="transmembrane region" description="Helical" evidence="2">
    <location>
        <begin position="1188"/>
        <end position="1212"/>
    </location>
</feature>
<keyword evidence="4" id="KW-1185">Reference proteome</keyword>
<keyword evidence="2" id="KW-1133">Transmembrane helix</keyword>
<feature type="transmembrane region" description="Helical" evidence="2">
    <location>
        <begin position="975"/>
        <end position="996"/>
    </location>
</feature>
<accession>A0A2L2TJB2</accession>
<feature type="transmembrane region" description="Helical" evidence="2">
    <location>
        <begin position="1008"/>
        <end position="1029"/>
    </location>
</feature>
<dbReference type="EMBL" id="LN649229">
    <property type="protein sequence ID" value="CEI65511.1"/>
    <property type="molecule type" value="Genomic_DNA"/>
</dbReference>
<evidence type="ECO:0000256" key="1">
    <source>
        <dbReference type="SAM" id="MobiDB-lite"/>
    </source>
</evidence>
<feature type="transmembrane region" description="Helical" evidence="2">
    <location>
        <begin position="1291"/>
        <end position="1312"/>
    </location>
</feature>
<feature type="transmembrane region" description="Helical" evidence="2">
    <location>
        <begin position="1049"/>
        <end position="1072"/>
    </location>
</feature>
<feature type="transmembrane region" description="Helical" evidence="2">
    <location>
        <begin position="1126"/>
        <end position="1151"/>
    </location>
</feature>
<dbReference type="Proteomes" id="UP000245910">
    <property type="component" value="Chromosome I"/>
</dbReference>
<organism evidence="3 4">
    <name type="scientific">Fusarium venenatum</name>
    <dbReference type="NCBI Taxonomy" id="56646"/>
    <lineage>
        <taxon>Eukaryota</taxon>
        <taxon>Fungi</taxon>
        <taxon>Dikarya</taxon>
        <taxon>Ascomycota</taxon>
        <taxon>Pezizomycotina</taxon>
        <taxon>Sordariomycetes</taxon>
        <taxon>Hypocreomycetidae</taxon>
        <taxon>Hypocreales</taxon>
        <taxon>Nectriaceae</taxon>
        <taxon>Fusarium</taxon>
    </lineage>
</organism>
<sequence>MGNIEACEKKNNSADDVTKTKASEDLLETKTTKKTVKEATKAKTVQLETLNVEWVNETYKRSKDGTEKLANEAENTAKQETDSSDNLEERLGKETPERVDLLLGVGHTLELALALIDTGLDLSRKLLQNVGKVSFLRSSLTSSSLLLSIATNATIRVKTADDAVALSEKLSTRLDLSDKFLLVTVLRLLSLSSADLVVDGLADGSESLQSLLNLVGELLSKLLVLLSLILLSLDISLGLLALDALLLSLTLRLGCLFRLLLLGDVLKKGDVTNDAALLVKDIAVLINLLALAVEDLTAGELANDVTVSVNNVALTVHLAASKRVVCLLLLRLLPALGFANNIAIGVDNLAVIINRASDESLSISNNKSANSLASLVDNLTILGDGTVLELGERTILLATALALRDKLSLADDVSRLTSDVSIAVRHASDKLLDITLNDTTVSGLVDTLASKSRVVDRLLLLSLGSFPALGLTDGVTAAVENVTILIDLAALELLGVTLNNLANLLALVHDTSIRLDGGTREVLEGSRGLLFAFGGRDRLTLADDLSRVVPDITVLVGTLAEKLLQVTFNNLSDNVAVGINKLADLVNLAALESGSVLLLDAIPLLEGISLADDVAISPDLTVLVGLKANELLDLTLSDLADGISLVVSETTILIDNSSLEDGSILLLDTFPFSQRLRLANNLAVSPDLTVLIGLEANELLDLTLSDLADGISIVVSETTLLVDNSPLEDREVLLLAALPLGKRLGLTSSLASLVPDDTLIVRGETDKLLDLTLNDLSEEVTLLVDEVTVLVDSHAFQDAVILLFTTLPLREGLGLADLLASAVPNDALVVGRKANELLDLALNDTSDEVTLVVYKITLLVDGSALENRKVLLLAVPLGDRLSLAKLLASLIPDLTLVVTAEADELLELTFDNLADLVTLVVDEVALLVDSGALEDGEVERLLGSVLSFSGLLIDSIFTFRGLILGLIGDVASDLLALWSLALGILRELLGGLLTLVKLVLSIIFTLRNLALGILGEIFSGFLSLSSLALDVLRDVLRNILSSLFGFRNLVLSSILALSGLALDLVGDTCSILSGSNRLQIITRCLRIVVICRSFTAGDLIGRSFGFGNISFRNLRLGSFVLSNVSLLLKLVLDILGLGDILLVDLGGNVLFGLFRDVLGLLRSVLGLLRSVLGGFLGFFGLGSNLLELVIGIGWCLSILKSDVVLLLCRLVLDIRCFVLDIRCLVLNISVVSHVANSVGSTLGCVTDGIGSAFGCFADSVRGALGSVANRSCHSSNSAGNAADSVSQTTRLLVLGLGCVFALLLVVGVLFLFRLSLSYWQVDNFASGIDGVAYEVLEVIGVSDFADSLASIVEDITSIIHNTTPRD</sequence>
<name>A0A2L2TJB2_9HYPO</name>
<evidence type="ECO:0000313" key="4">
    <source>
        <dbReference type="Proteomes" id="UP000245910"/>
    </source>
</evidence>
<reference evidence="4" key="1">
    <citation type="submission" date="2014-10" db="EMBL/GenBank/DDBJ databases">
        <authorList>
            <person name="King R."/>
        </authorList>
    </citation>
    <scope>NUCLEOTIDE SEQUENCE [LARGE SCALE GENOMIC DNA]</scope>
    <source>
        <strain evidence="4">A3/5</strain>
    </source>
</reference>
<protein>
    <submittedName>
        <fullName evidence="3">Uncharacterized protein</fullName>
    </submittedName>
</protein>
<keyword evidence="2" id="KW-0812">Transmembrane</keyword>
<evidence type="ECO:0000256" key="2">
    <source>
        <dbReference type="SAM" id="Phobius"/>
    </source>
</evidence>